<sequence>MDPRPLRAVAPISNENTSIPAGGRDGFSALSPRSTNAASIRPRRRACVQPQIKFRRLAEALEPGGDIDPLAETGVAVNRGRRTGKRRRPPARYAAFFAAALP</sequence>
<protein>
    <submittedName>
        <fullName evidence="2">Uncharacterized protein</fullName>
    </submittedName>
</protein>
<proteinExistence type="predicted"/>
<dbReference type="EMBL" id="QNRK01000007">
    <property type="protein sequence ID" value="RBP15802.1"/>
    <property type="molecule type" value="Genomic_DNA"/>
</dbReference>
<organism evidence="2 3">
    <name type="scientific">Roseiarcus fermentans</name>
    <dbReference type="NCBI Taxonomy" id="1473586"/>
    <lineage>
        <taxon>Bacteria</taxon>
        <taxon>Pseudomonadati</taxon>
        <taxon>Pseudomonadota</taxon>
        <taxon>Alphaproteobacteria</taxon>
        <taxon>Hyphomicrobiales</taxon>
        <taxon>Roseiarcaceae</taxon>
        <taxon>Roseiarcus</taxon>
    </lineage>
</organism>
<evidence type="ECO:0000256" key="1">
    <source>
        <dbReference type="SAM" id="MobiDB-lite"/>
    </source>
</evidence>
<dbReference type="AlphaFoldDB" id="A0A366FMD2"/>
<reference evidence="2 3" key="1">
    <citation type="submission" date="2018-06" db="EMBL/GenBank/DDBJ databases">
        <title>Genomic Encyclopedia of Type Strains, Phase IV (KMG-IV): sequencing the most valuable type-strain genomes for metagenomic binning, comparative biology and taxonomic classification.</title>
        <authorList>
            <person name="Goeker M."/>
        </authorList>
    </citation>
    <scope>NUCLEOTIDE SEQUENCE [LARGE SCALE GENOMIC DNA]</scope>
    <source>
        <strain evidence="2 3">DSM 24875</strain>
    </source>
</reference>
<feature type="region of interest" description="Disordered" evidence="1">
    <location>
        <begin position="14"/>
        <end position="44"/>
    </location>
</feature>
<gene>
    <name evidence="2" type="ORF">DFR50_10772</name>
</gene>
<accession>A0A366FMD2</accession>
<keyword evidence="3" id="KW-1185">Reference proteome</keyword>
<evidence type="ECO:0000313" key="3">
    <source>
        <dbReference type="Proteomes" id="UP000253529"/>
    </source>
</evidence>
<dbReference type="Proteomes" id="UP000253529">
    <property type="component" value="Unassembled WGS sequence"/>
</dbReference>
<name>A0A366FMD2_9HYPH</name>
<comment type="caution">
    <text evidence="2">The sequence shown here is derived from an EMBL/GenBank/DDBJ whole genome shotgun (WGS) entry which is preliminary data.</text>
</comment>
<evidence type="ECO:0000313" key="2">
    <source>
        <dbReference type="EMBL" id="RBP15802.1"/>
    </source>
</evidence>